<gene>
    <name evidence="2" type="ORF">QJS10_CPB14g00368</name>
</gene>
<reference evidence="2" key="1">
    <citation type="journal article" date="2023" name="Nat. Commun.">
        <title>Diploid and tetraploid genomes of Acorus and the evolution of monocots.</title>
        <authorList>
            <person name="Ma L."/>
            <person name="Liu K.W."/>
            <person name="Li Z."/>
            <person name="Hsiao Y.Y."/>
            <person name="Qi Y."/>
            <person name="Fu T."/>
            <person name="Tang G.D."/>
            <person name="Zhang D."/>
            <person name="Sun W.H."/>
            <person name="Liu D.K."/>
            <person name="Li Y."/>
            <person name="Chen G.Z."/>
            <person name="Liu X.D."/>
            <person name="Liao X.Y."/>
            <person name="Jiang Y.T."/>
            <person name="Yu X."/>
            <person name="Hao Y."/>
            <person name="Huang J."/>
            <person name="Zhao X.W."/>
            <person name="Ke S."/>
            <person name="Chen Y.Y."/>
            <person name="Wu W.L."/>
            <person name="Hsu J.L."/>
            <person name="Lin Y.F."/>
            <person name="Huang M.D."/>
            <person name="Li C.Y."/>
            <person name="Huang L."/>
            <person name="Wang Z.W."/>
            <person name="Zhao X."/>
            <person name="Zhong W.Y."/>
            <person name="Peng D.H."/>
            <person name="Ahmad S."/>
            <person name="Lan S."/>
            <person name="Zhang J.S."/>
            <person name="Tsai W.C."/>
            <person name="Van de Peer Y."/>
            <person name="Liu Z.J."/>
        </authorList>
    </citation>
    <scope>NUCLEOTIDE SEQUENCE</scope>
    <source>
        <strain evidence="2">CP</strain>
    </source>
</reference>
<protein>
    <submittedName>
        <fullName evidence="2">Uncharacterized protein</fullName>
    </submittedName>
</protein>
<feature type="compositionally biased region" description="Pro residues" evidence="1">
    <location>
        <begin position="92"/>
        <end position="105"/>
    </location>
</feature>
<comment type="caution">
    <text evidence="2">The sequence shown here is derived from an EMBL/GenBank/DDBJ whole genome shotgun (WGS) entry which is preliminary data.</text>
</comment>
<evidence type="ECO:0000313" key="3">
    <source>
        <dbReference type="Proteomes" id="UP001180020"/>
    </source>
</evidence>
<dbReference type="EMBL" id="JAUJYO010000014">
    <property type="protein sequence ID" value="KAK1298496.1"/>
    <property type="molecule type" value="Genomic_DNA"/>
</dbReference>
<reference evidence="2" key="2">
    <citation type="submission" date="2023-06" db="EMBL/GenBank/DDBJ databases">
        <authorList>
            <person name="Ma L."/>
            <person name="Liu K.-W."/>
            <person name="Li Z."/>
            <person name="Hsiao Y.-Y."/>
            <person name="Qi Y."/>
            <person name="Fu T."/>
            <person name="Tang G."/>
            <person name="Zhang D."/>
            <person name="Sun W.-H."/>
            <person name="Liu D.-K."/>
            <person name="Li Y."/>
            <person name="Chen G.-Z."/>
            <person name="Liu X.-D."/>
            <person name="Liao X.-Y."/>
            <person name="Jiang Y.-T."/>
            <person name="Yu X."/>
            <person name="Hao Y."/>
            <person name="Huang J."/>
            <person name="Zhao X.-W."/>
            <person name="Ke S."/>
            <person name="Chen Y.-Y."/>
            <person name="Wu W.-L."/>
            <person name="Hsu J.-L."/>
            <person name="Lin Y.-F."/>
            <person name="Huang M.-D."/>
            <person name="Li C.-Y."/>
            <person name="Huang L."/>
            <person name="Wang Z.-W."/>
            <person name="Zhao X."/>
            <person name="Zhong W.-Y."/>
            <person name="Peng D.-H."/>
            <person name="Ahmad S."/>
            <person name="Lan S."/>
            <person name="Zhang J.-S."/>
            <person name="Tsai W.-C."/>
            <person name="Van De Peer Y."/>
            <person name="Liu Z.-J."/>
        </authorList>
    </citation>
    <scope>NUCLEOTIDE SEQUENCE</scope>
    <source>
        <strain evidence="2">CP</strain>
        <tissue evidence="2">Leaves</tissue>
    </source>
</reference>
<dbReference type="PANTHER" id="PTHR33130:SF43">
    <property type="entry name" value="OS01G0688600 PROTEIN"/>
    <property type="match status" value="1"/>
</dbReference>
<proteinExistence type="predicted"/>
<dbReference type="AlphaFoldDB" id="A0AAV9DC44"/>
<dbReference type="PANTHER" id="PTHR33130">
    <property type="entry name" value="PUTATIVE (DUF1639)-RELATED"/>
    <property type="match status" value="1"/>
</dbReference>
<keyword evidence="3" id="KW-1185">Reference proteome</keyword>
<dbReference type="Pfam" id="PF07797">
    <property type="entry name" value="DUF1639"/>
    <property type="match status" value="1"/>
</dbReference>
<feature type="region of interest" description="Disordered" evidence="1">
    <location>
        <begin position="1"/>
        <end position="26"/>
    </location>
</feature>
<organism evidence="2 3">
    <name type="scientific">Acorus calamus</name>
    <name type="common">Sweet flag</name>
    <dbReference type="NCBI Taxonomy" id="4465"/>
    <lineage>
        <taxon>Eukaryota</taxon>
        <taxon>Viridiplantae</taxon>
        <taxon>Streptophyta</taxon>
        <taxon>Embryophyta</taxon>
        <taxon>Tracheophyta</taxon>
        <taxon>Spermatophyta</taxon>
        <taxon>Magnoliopsida</taxon>
        <taxon>Liliopsida</taxon>
        <taxon>Acoraceae</taxon>
        <taxon>Acorus</taxon>
    </lineage>
</organism>
<accession>A0AAV9DC44</accession>
<dbReference type="InterPro" id="IPR012438">
    <property type="entry name" value="DUF1639"/>
</dbReference>
<sequence length="243" mass="27821">MSTKLLNRPPEQKHRPTLVVSPPLRPPLHNFDLSLLKWGNQRLLRCMKVVPDGVASFSVPDRSPPPPPDKPWNLRTRRNAASPDEKSRRRSPPSPLTPRPRPPRPASAAVVQYRSLRLRGIAAAEVADLEGERAERKRKSKEDERSVFRISLSRAEVEADILALTGSKPPKRPNKRPKFLQRELDSIYPGLRIPKKLTQDTYKINDVQVTLDQSEILEEVQTKNPWMTPTNFQEERAYKNIQS</sequence>
<evidence type="ECO:0000256" key="1">
    <source>
        <dbReference type="SAM" id="MobiDB-lite"/>
    </source>
</evidence>
<name>A0AAV9DC44_ACOCL</name>
<dbReference type="Proteomes" id="UP001180020">
    <property type="component" value="Unassembled WGS sequence"/>
</dbReference>
<evidence type="ECO:0000313" key="2">
    <source>
        <dbReference type="EMBL" id="KAK1298496.1"/>
    </source>
</evidence>
<feature type="region of interest" description="Disordered" evidence="1">
    <location>
        <begin position="56"/>
        <end position="108"/>
    </location>
</feature>